<dbReference type="NCBIfam" id="NF005085">
    <property type="entry name" value="PRK06520.1"/>
    <property type="match status" value="1"/>
</dbReference>
<sequence length="378" mass="42442">MTHQTAPFRVDHVGSYLRPKALVEARDAFTSGKISQEELTAVEDQAIRELVLQQKAAGLESVTDGEFRRAYWHQDFFWGLEGVAHTQAAIGYQFHDETTKPDAASLTGKISGQNHPFVAHYTFLKDLADQEGLASRLTIPSPAQFYFELIRDAEHTANTFTYYENKEELFADIIKAYKDVIVDLYAVGLRNLQLDDCTWGTLVDDRVMDLIAGHTGKTAEQIRQELSVDFLTLNNGILEDLPEDLNVTTHVCRGNYHSTWASQGGYDKVAETLFGKENVKAYYLEFDTERAGGFEPLAKVTPGKKVVLGLITSKSADLEDKTEVIARIKEASQYIPLEDLYLSTQCGFASTEEGNKLTIEDQWKKLALIQEIVKEVWG</sequence>
<name>A0ABV2JF58_9STRE</name>
<dbReference type="SUPFAM" id="SSF51726">
    <property type="entry name" value="UROD/MetE-like"/>
    <property type="match status" value="1"/>
</dbReference>
<dbReference type="InterPro" id="IPR002629">
    <property type="entry name" value="Met_Synth_C/arc"/>
</dbReference>
<dbReference type="Proteomes" id="UP001549037">
    <property type="component" value="Unassembled WGS sequence"/>
</dbReference>
<evidence type="ECO:0000259" key="1">
    <source>
        <dbReference type="Pfam" id="PF01717"/>
    </source>
</evidence>
<proteinExistence type="predicted"/>
<dbReference type="PANTHER" id="PTHR43844">
    <property type="entry name" value="METHIONINE SYNTHASE"/>
    <property type="match status" value="1"/>
</dbReference>
<dbReference type="Pfam" id="PF01717">
    <property type="entry name" value="Meth_synt_2"/>
    <property type="match status" value="1"/>
</dbReference>
<accession>A0ABV2JF58</accession>
<dbReference type="EMBL" id="JBEPLN010000014">
    <property type="protein sequence ID" value="MET3634397.1"/>
    <property type="molecule type" value="Genomic_DNA"/>
</dbReference>
<dbReference type="RefSeq" id="WP_354368722.1">
    <property type="nucleotide sequence ID" value="NZ_JBEPLN010000014.1"/>
</dbReference>
<dbReference type="InterPro" id="IPR038071">
    <property type="entry name" value="UROD/MetE-like_sf"/>
</dbReference>
<evidence type="ECO:0000313" key="3">
    <source>
        <dbReference type="Proteomes" id="UP001549037"/>
    </source>
</evidence>
<keyword evidence="3" id="KW-1185">Reference proteome</keyword>
<comment type="caution">
    <text evidence="2">The sequence shown here is derived from an EMBL/GenBank/DDBJ whole genome shotgun (WGS) entry which is preliminary data.</text>
</comment>
<feature type="domain" description="Cobalamin-independent methionine synthase MetE C-terminal/archaeal" evidence="1">
    <location>
        <begin position="13"/>
        <end position="351"/>
    </location>
</feature>
<dbReference type="PANTHER" id="PTHR43844:SF1">
    <property type="entry name" value="METHIONINE SYNTHASE"/>
    <property type="match status" value="1"/>
</dbReference>
<reference evidence="2 3" key="1">
    <citation type="submission" date="2024-06" db="EMBL/GenBank/DDBJ databases">
        <title>Genomic Encyclopedia of Type Strains, Phase IV (KMG-IV): sequencing the most valuable type-strain genomes for metagenomic binning, comparative biology and taxonomic classification.</title>
        <authorList>
            <person name="Goeker M."/>
        </authorList>
    </citation>
    <scope>NUCLEOTIDE SEQUENCE [LARGE SCALE GENOMIC DNA]</scope>
    <source>
        <strain evidence="2 3">DSM 28302</strain>
    </source>
</reference>
<evidence type="ECO:0000313" key="2">
    <source>
        <dbReference type="EMBL" id="MET3634397.1"/>
    </source>
</evidence>
<dbReference type="Gene3D" id="3.20.20.210">
    <property type="match status" value="1"/>
</dbReference>
<organism evidence="2 3">
    <name type="scientific">Streptococcus porcorum</name>
    <dbReference type="NCBI Taxonomy" id="701526"/>
    <lineage>
        <taxon>Bacteria</taxon>
        <taxon>Bacillati</taxon>
        <taxon>Bacillota</taxon>
        <taxon>Bacilli</taxon>
        <taxon>Lactobacillales</taxon>
        <taxon>Streptococcaceae</taxon>
        <taxon>Streptococcus</taxon>
    </lineage>
</organism>
<dbReference type="CDD" id="cd03311">
    <property type="entry name" value="CIMS_C_terminal_like"/>
    <property type="match status" value="1"/>
</dbReference>
<gene>
    <name evidence="2" type="ORF">ABID28_001040</name>
</gene>
<protein>
    <submittedName>
        <fullName evidence="2">Methionine synthase II (Cobalamin-independent)</fullName>
    </submittedName>
</protein>